<reference evidence="2 3" key="1">
    <citation type="submission" date="2021-03" db="EMBL/GenBank/DDBJ databases">
        <title>Genomic Encyclopedia of Type Strains, Phase IV (KMG-IV): sequencing the most valuable type-strain genomes for metagenomic binning, comparative biology and taxonomic classification.</title>
        <authorList>
            <person name="Goeker M."/>
        </authorList>
    </citation>
    <scope>NUCLEOTIDE SEQUENCE [LARGE SCALE GENOMIC DNA]</scope>
    <source>
        <strain evidence="2 3">DSM 15596</strain>
    </source>
</reference>
<dbReference type="EMBL" id="JAGGKI010000009">
    <property type="protein sequence ID" value="MBP1894627.1"/>
    <property type="molecule type" value="Genomic_DNA"/>
</dbReference>
<dbReference type="Proteomes" id="UP000706926">
    <property type="component" value="Unassembled WGS sequence"/>
</dbReference>
<keyword evidence="1" id="KW-1133">Transmembrane helix</keyword>
<proteinExistence type="predicted"/>
<feature type="transmembrane region" description="Helical" evidence="1">
    <location>
        <begin position="12"/>
        <end position="34"/>
    </location>
</feature>
<organism evidence="2 3">
    <name type="scientific">Paenibacillus lactis</name>
    <dbReference type="NCBI Taxonomy" id="228574"/>
    <lineage>
        <taxon>Bacteria</taxon>
        <taxon>Bacillati</taxon>
        <taxon>Bacillota</taxon>
        <taxon>Bacilli</taxon>
        <taxon>Bacillales</taxon>
        <taxon>Paenibacillaceae</taxon>
        <taxon>Paenibacillus</taxon>
    </lineage>
</organism>
<keyword evidence="3" id="KW-1185">Reference proteome</keyword>
<evidence type="ECO:0000313" key="3">
    <source>
        <dbReference type="Proteomes" id="UP000706926"/>
    </source>
</evidence>
<name>A0ABS4FED3_9BACL</name>
<protein>
    <submittedName>
        <fullName evidence="2">Uncharacterized protein YneF (UPF0154 family)</fullName>
    </submittedName>
</protein>
<comment type="caution">
    <text evidence="2">The sequence shown here is derived from an EMBL/GenBank/DDBJ whole genome shotgun (WGS) entry which is preliminary data.</text>
</comment>
<accession>A0ABS4FED3</accession>
<sequence>MTILWENIIITLVVLLLILAVIGFVIGFVAVKVFKAFSKK</sequence>
<evidence type="ECO:0000256" key="1">
    <source>
        <dbReference type="SAM" id="Phobius"/>
    </source>
</evidence>
<keyword evidence="1" id="KW-0472">Membrane</keyword>
<evidence type="ECO:0000313" key="2">
    <source>
        <dbReference type="EMBL" id="MBP1894627.1"/>
    </source>
</evidence>
<gene>
    <name evidence="2" type="ORF">J2Z18_003732</name>
</gene>
<keyword evidence="1" id="KW-0812">Transmembrane</keyword>